<protein>
    <recommendedName>
        <fullName evidence="2">Peptidase A2 domain-containing protein</fullName>
    </recommendedName>
</protein>
<dbReference type="GO" id="GO:0006508">
    <property type="term" value="P:proteolysis"/>
    <property type="evidence" value="ECO:0007669"/>
    <property type="project" value="InterPro"/>
</dbReference>
<organism evidence="3">
    <name type="scientific">Candidatus Methanogaster sp. ANME-2c ERB4</name>
    <dbReference type="NCBI Taxonomy" id="2759911"/>
    <lineage>
        <taxon>Archaea</taxon>
        <taxon>Methanobacteriati</taxon>
        <taxon>Methanobacteriota</taxon>
        <taxon>Stenosarchaea group</taxon>
        <taxon>Methanomicrobia</taxon>
        <taxon>Methanosarcinales</taxon>
        <taxon>ANME-2 cluster</taxon>
        <taxon>Candidatus Methanogasteraceae</taxon>
        <taxon>Candidatus Methanogaster</taxon>
    </lineage>
</organism>
<reference evidence="3" key="1">
    <citation type="submission" date="2020-06" db="EMBL/GenBank/DDBJ databases">
        <title>Unique genomic features of the anaerobic methanotrophic archaea.</title>
        <authorList>
            <person name="Chadwick G.L."/>
            <person name="Skennerton C.T."/>
            <person name="Laso-Perez R."/>
            <person name="Leu A.O."/>
            <person name="Speth D.R."/>
            <person name="Yu H."/>
            <person name="Morgan-Lang C."/>
            <person name="Hatzenpichler R."/>
            <person name="Goudeau D."/>
            <person name="Malmstrom R."/>
            <person name="Brazelton W.J."/>
            <person name="Woyke T."/>
            <person name="Hallam S.J."/>
            <person name="Tyson G.W."/>
            <person name="Wegener G."/>
            <person name="Boetius A."/>
            <person name="Orphan V."/>
        </authorList>
    </citation>
    <scope>NUCLEOTIDE SEQUENCE</scope>
</reference>
<keyword evidence="1" id="KW-0378">Hydrolase</keyword>
<dbReference type="AlphaFoldDB" id="A0A7G9YHC2"/>
<dbReference type="Gene3D" id="2.40.70.10">
    <property type="entry name" value="Acid Proteases"/>
    <property type="match status" value="1"/>
</dbReference>
<dbReference type="InterPro" id="IPR001995">
    <property type="entry name" value="Peptidase_A2_cat"/>
</dbReference>
<evidence type="ECO:0000313" key="3">
    <source>
        <dbReference type="EMBL" id="QNO47406.1"/>
    </source>
</evidence>
<evidence type="ECO:0000259" key="2">
    <source>
        <dbReference type="PROSITE" id="PS50175"/>
    </source>
</evidence>
<sequence>MQTEFPYQREESGIFGTICRPVVGYEVKTRYGWVPVMAYLDSGADITLLPKSFIDLLDIEFKEEDIKEIGGVGGSKVPIVLADVKLMVCGKEIEVTAAICLVKNIPYLLGREGIFDHFNICFKKNRIICFEEC</sequence>
<evidence type="ECO:0000256" key="1">
    <source>
        <dbReference type="ARBA" id="ARBA00022801"/>
    </source>
</evidence>
<dbReference type="InterPro" id="IPR021109">
    <property type="entry name" value="Peptidase_aspartic_dom_sf"/>
</dbReference>
<name>A0A7G9YHC2_9EURY</name>
<dbReference type="SUPFAM" id="SSF50630">
    <property type="entry name" value="Acid proteases"/>
    <property type="match status" value="1"/>
</dbReference>
<proteinExistence type="predicted"/>
<feature type="domain" description="Peptidase A2" evidence="2">
    <location>
        <begin position="36"/>
        <end position="113"/>
    </location>
</feature>
<accession>A0A7G9YHC2</accession>
<gene>
    <name evidence="3" type="ORF">FLPANLNF_00025</name>
</gene>
<dbReference type="PROSITE" id="PS50175">
    <property type="entry name" value="ASP_PROT_RETROV"/>
    <property type="match status" value="1"/>
</dbReference>
<dbReference type="GO" id="GO:0004190">
    <property type="term" value="F:aspartic-type endopeptidase activity"/>
    <property type="evidence" value="ECO:0007669"/>
    <property type="project" value="InterPro"/>
</dbReference>
<dbReference type="EMBL" id="MT631261">
    <property type="protein sequence ID" value="QNO47406.1"/>
    <property type="molecule type" value="Genomic_DNA"/>
</dbReference>